<dbReference type="PROSITE" id="PS50005">
    <property type="entry name" value="TPR"/>
    <property type="match status" value="1"/>
</dbReference>
<comment type="subcellular location">
    <subcellularLocation>
        <location evidence="1">Cytoplasm</location>
    </subcellularLocation>
</comment>
<keyword evidence="4 6" id="KW-0802">TPR repeat</keyword>
<protein>
    <submittedName>
        <fullName evidence="8">Uncharacterized protein</fullName>
    </submittedName>
</protein>
<dbReference type="InterPro" id="IPR019734">
    <property type="entry name" value="TPR_rpt"/>
</dbReference>
<dbReference type="InterPro" id="IPR011990">
    <property type="entry name" value="TPR-like_helical_dom_sf"/>
</dbReference>
<evidence type="ECO:0000256" key="1">
    <source>
        <dbReference type="ARBA" id="ARBA00004496"/>
    </source>
</evidence>
<evidence type="ECO:0000313" key="9">
    <source>
        <dbReference type="Proteomes" id="UP000182826"/>
    </source>
</evidence>
<reference evidence="8 9" key="1">
    <citation type="submission" date="2016-10" db="EMBL/GenBank/DDBJ databases">
        <title>Draft Genome Sequence of Rhizobacteria Flavobacterium johnsoniae CI04.</title>
        <authorList>
            <person name="Bravo J.I."/>
            <person name="Lozano G.L."/>
            <person name="Handelsman J."/>
        </authorList>
    </citation>
    <scope>NUCLEOTIDE SEQUENCE [LARGE SCALE GENOMIC DNA]</scope>
    <source>
        <strain evidence="8 9">CI04</strain>
    </source>
</reference>
<keyword evidence="7" id="KW-1133">Transmembrane helix</keyword>
<keyword evidence="7" id="KW-0812">Transmembrane</keyword>
<dbReference type="SUPFAM" id="SSF48452">
    <property type="entry name" value="TPR-like"/>
    <property type="match status" value="2"/>
</dbReference>
<evidence type="ECO:0000256" key="6">
    <source>
        <dbReference type="PROSITE-ProRule" id="PRU00339"/>
    </source>
</evidence>
<dbReference type="Pfam" id="PF13181">
    <property type="entry name" value="TPR_8"/>
    <property type="match status" value="1"/>
</dbReference>
<dbReference type="OrthoDB" id="943406at2"/>
<proteinExistence type="inferred from homology"/>
<keyword evidence="2" id="KW-0963">Cytoplasm</keyword>
<name>A0A1J7CQR3_FLAJO</name>
<feature type="repeat" description="TPR" evidence="6">
    <location>
        <begin position="120"/>
        <end position="153"/>
    </location>
</feature>
<keyword evidence="3" id="KW-0677">Repeat</keyword>
<dbReference type="AlphaFoldDB" id="A0A1J7CQR3"/>
<organism evidence="8 9">
    <name type="scientific">Flavobacterium johnsoniae</name>
    <name type="common">Cytophaga johnsonae</name>
    <dbReference type="NCBI Taxonomy" id="986"/>
    <lineage>
        <taxon>Bacteria</taxon>
        <taxon>Pseudomonadati</taxon>
        <taxon>Bacteroidota</taxon>
        <taxon>Flavobacteriia</taxon>
        <taxon>Flavobacteriales</taxon>
        <taxon>Flavobacteriaceae</taxon>
        <taxon>Flavobacterium</taxon>
    </lineage>
</organism>
<evidence type="ECO:0000256" key="5">
    <source>
        <dbReference type="ARBA" id="ARBA00038253"/>
    </source>
</evidence>
<evidence type="ECO:0000256" key="4">
    <source>
        <dbReference type="ARBA" id="ARBA00022803"/>
    </source>
</evidence>
<dbReference type="Gene3D" id="1.25.40.10">
    <property type="entry name" value="Tetratricopeptide repeat domain"/>
    <property type="match status" value="2"/>
</dbReference>
<accession>A0A1J7CQR3</accession>
<dbReference type="InterPro" id="IPR051476">
    <property type="entry name" value="Bac_ResReg_Asp_Phosphatase"/>
</dbReference>
<keyword evidence="9" id="KW-1185">Reference proteome</keyword>
<sequence length="584" mass="68240">MKTTNFIPFLFSLFFLLILPASCEKKEQIKHIIPDHTAQIKRLTIVGDDYFAQADYNNAFKAYTKVIELSDPIKNRIDYVDALISIGYIYQYQGNYIQSEATAIKILPHLKYMTKPRYAWNAYCILGFNYFKNNDTENALLYFRKALHLNTLPWRKWNILNNIGIVYIKQKQYKKAAYIFEKLTTQGYYADKYKTSNTDRFDVIDYATMVNNLGICYYHLKNPKAIDLYNKALKIRIKIKDREDMSGSYASLSEYYLKSNPQLAQKYAKLGYKKASELNLYADQKYCLGFLVKSSKGNDLKKYTNLYINFTDSVNTARLKQKNQFSNIKYHSKLDKNENLELKTLEAENKLQLERQKNRSTISIVIIFIISLITLFLSFHITYKGNKAKKAAVFENEIRILNKLHNELTREVLNTFVFAQNKDLENIENKNQLLTNLDKIYSQTRNISRENSIIITNEKYGTGLKEMMAGFKTPNLNLLINGLDNINWNKINKIKKIILYRILQELLQYMKSDIDVTLAIISFKIIGNNISVTYSNNRPKAPNQRIILKNDMQNVENRIKTINGTINFDNYTENGFKIIITFPL</sequence>
<dbReference type="EMBL" id="MLFK01000001">
    <property type="protein sequence ID" value="OIV43908.1"/>
    <property type="molecule type" value="Genomic_DNA"/>
</dbReference>
<dbReference type="PANTHER" id="PTHR46630">
    <property type="entry name" value="TETRATRICOPEPTIDE REPEAT PROTEIN 29"/>
    <property type="match status" value="1"/>
</dbReference>
<keyword evidence="7" id="KW-0472">Membrane</keyword>
<dbReference type="RefSeq" id="WP_071634911.1">
    <property type="nucleotide sequence ID" value="NZ_MLFK01000001.1"/>
</dbReference>
<evidence type="ECO:0000313" key="8">
    <source>
        <dbReference type="EMBL" id="OIV43908.1"/>
    </source>
</evidence>
<evidence type="ECO:0000256" key="3">
    <source>
        <dbReference type="ARBA" id="ARBA00022737"/>
    </source>
</evidence>
<dbReference type="PANTHER" id="PTHR46630:SF1">
    <property type="entry name" value="TETRATRICOPEPTIDE REPEAT PROTEIN 29"/>
    <property type="match status" value="1"/>
</dbReference>
<evidence type="ECO:0000256" key="2">
    <source>
        <dbReference type="ARBA" id="ARBA00022490"/>
    </source>
</evidence>
<evidence type="ECO:0000256" key="7">
    <source>
        <dbReference type="SAM" id="Phobius"/>
    </source>
</evidence>
<dbReference type="GO" id="GO:0005737">
    <property type="term" value="C:cytoplasm"/>
    <property type="evidence" value="ECO:0007669"/>
    <property type="project" value="UniProtKB-SubCell"/>
</dbReference>
<gene>
    <name evidence="8" type="ORF">BKM63_01530</name>
</gene>
<dbReference type="Proteomes" id="UP000182826">
    <property type="component" value="Unassembled WGS sequence"/>
</dbReference>
<comment type="similarity">
    <text evidence="5">Belongs to the Rap family.</text>
</comment>
<comment type="caution">
    <text evidence="8">The sequence shown here is derived from an EMBL/GenBank/DDBJ whole genome shotgun (WGS) entry which is preliminary data.</text>
</comment>
<feature type="transmembrane region" description="Helical" evidence="7">
    <location>
        <begin position="362"/>
        <end position="383"/>
    </location>
</feature>
<dbReference type="SMART" id="SM00028">
    <property type="entry name" value="TPR"/>
    <property type="match status" value="5"/>
</dbReference>